<organism evidence="2 3">
    <name type="scientific">Tilletiopsis washingtonensis</name>
    <dbReference type="NCBI Taxonomy" id="58919"/>
    <lineage>
        <taxon>Eukaryota</taxon>
        <taxon>Fungi</taxon>
        <taxon>Dikarya</taxon>
        <taxon>Basidiomycota</taxon>
        <taxon>Ustilaginomycotina</taxon>
        <taxon>Exobasidiomycetes</taxon>
        <taxon>Entylomatales</taxon>
        <taxon>Entylomatales incertae sedis</taxon>
        <taxon>Tilletiopsis</taxon>
    </lineage>
</organism>
<dbReference type="GeneID" id="37270768"/>
<evidence type="ECO:0000313" key="3">
    <source>
        <dbReference type="Proteomes" id="UP000245946"/>
    </source>
</evidence>
<dbReference type="EMBL" id="KZ819303">
    <property type="protein sequence ID" value="PWN95575.1"/>
    <property type="molecule type" value="Genomic_DNA"/>
</dbReference>
<sequence length="313" mass="32795">MYQPSGTGLAPLLGAASTRLVRLTASIRTLPEHVRPSAAVARLAGLWRIAQLSFLLRPAWLASPRQARAAPPALFPPSGTRCRGDLSGIVIRATRFFSLLTLSLCAASAAGLQSVQCRVMLPRDHAGCAAPRLASKSARRTLPRSVGAALRATRKGCGTISAQPQRLRVSTVAVRAEAAPTLRHSMQSRCSEVAARQIVCAASDALVSAGVGAAPAARQCQRTGPSLDGTASFSRTHTTSSSAAAHEVAQASSRCCREVHLERARRWGQRSGRHVRRAAAPLSAMQGSPSHPRPLALSGKRRSSAPAAAACYA</sequence>
<dbReference type="Proteomes" id="UP000245946">
    <property type="component" value="Unassembled WGS sequence"/>
</dbReference>
<feature type="compositionally biased region" description="Low complexity" evidence="1">
    <location>
        <begin position="230"/>
        <end position="240"/>
    </location>
</feature>
<name>A0A316Z5U0_9BASI</name>
<feature type="region of interest" description="Disordered" evidence="1">
    <location>
        <begin position="267"/>
        <end position="302"/>
    </location>
</feature>
<protein>
    <submittedName>
        <fullName evidence="2">Uncharacterized protein</fullName>
    </submittedName>
</protein>
<proteinExistence type="predicted"/>
<dbReference type="AlphaFoldDB" id="A0A316Z5U0"/>
<gene>
    <name evidence="2" type="ORF">FA09DRAFT_331897</name>
</gene>
<evidence type="ECO:0000256" key="1">
    <source>
        <dbReference type="SAM" id="MobiDB-lite"/>
    </source>
</evidence>
<reference evidence="2 3" key="1">
    <citation type="journal article" date="2018" name="Mol. Biol. Evol.">
        <title>Broad Genomic Sampling Reveals a Smut Pathogenic Ancestry of the Fungal Clade Ustilaginomycotina.</title>
        <authorList>
            <person name="Kijpornyongpan T."/>
            <person name="Mondo S.J."/>
            <person name="Barry K."/>
            <person name="Sandor L."/>
            <person name="Lee J."/>
            <person name="Lipzen A."/>
            <person name="Pangilinan J."/>
            <person name="LaButti K."/>
            <person name="Hainaut M."/>
            <person name="Henrissat B."/>
            <person name="Grigoriev I.V."/>
            <person name="Spatafora J.W."/>
            <person name="Aime M.C."/>
        </authorList>
    </citation>
    <scope>NUCLEOTIDE SEQUENCE [LARGE SCALE GENOMIC DNA]</scope>
    <source>
        <strain evidence="2 3">MCA 4186</strain>
    </source>
</reference>
<evidence type="ECO:0000313" key="2">
    <source>
        <dbReference type="EMBL" id="PWN95575.1"/>
    </source>
</evidence>
<keyword evidence="3" id="KW-1185">Reference proteome</keyword>
<accession>A0A316Z5U0</accession>
<feature type="region of interest" description="Disordered" evidence="1">
    <location>
        <begin position="220"/>
        <end position="240"/>
    </location>
</feature>
<dbReference type="RefSeq" id="XP_025595854.1">
    <property type="nucleotide sequence ID" value="XM_025743224.1"/>
</dbReference>
<feature type="compositionally biased region" description="Basic residues" evidence="1">
    <location>
        <begin position="267"/>
        <end position="277"/>
    </location>
</feature>